<feature type="transmembrane region" description="Helical" evidence="2">
    <location>
        <begin position="514"/>
        <end position="543"/>
    </location>
</feature>
<dbReference type="GO" id="GO:0016020">
    <property type="term" value="C:membrane"/>
    <property type="evidence" value="ECO:0007669"/>
    <property type="project" value="InterPro"/>
</dbReference>
<dbReference type="GO" id="GO:0008381">
    <property type="term" value="F:mechanosensitive monoatomic ion channel activity"/>
    <property type="evidence" value="ECO:0007669"/>
    <property type="project" value="InterPro"/>
</dbReference>
<dbReference type="AlphaFoldDB" id="C1F3Y5"/>
<accession>C1F3Y5</accession>
<keyword evidence="5" id="KW-1185">Reference proteome</keyword>
<dbReference type="InterPro" id="IPR045275">
    <property type="entry name" value="MscS_archaea/bacteria_type"/>
</dbReference>
<proteinExistence type="predicted"/>
<dbReference type="PANTHER" id="PTHR30221:SF8">
    <property type="entry name" value="SMALL-CONDUCTANCE MECHANOSENSITIVE CHANNEL"/>
    <property type="match status" value="1"/>
</dbReference>
<sequence length="730" mass="80507">MLSHPSASAPLQRTTCLETVCCTPVYSAVFPFLWHDRNDQSRGGFIRLHRSLLRRVGLPAGTALLMVASLLPGEICRAQSPRSISSHETGGAFPKDRPPSSQAAPVAPVPVPLDPSIASPLLRDPAARNQEILRHLNAVLRYWRQAESPMQKVGEPSDLIYRNQVVDDAANIAMGAFQSAQAEALLLQPYEQQSASSAEPSRMQRIQALRMEVAQRVTSLKLQESILLRQSAVARGPQVQKIQQALQQVQGEMELNNAIADALVRLTKDSRTKGVTALESQVKQVEATAPDLTNLKIRLAAPTLESLSSARDGGVITKAQVLFSLLNTRSSLDRLLDTTGDLRQQVTELRQPLILTLRATVARGEQMVKTPSPSEAAAAAKPSRAKSGSLNDTANVRKQYDDLTHNFQSIVAASVPLSNELLELDQMQAALQSWRASVDEEYREILTSLLTRVAVIAAALILIFVLGTIWRRITARYVTDLRRRRQWTVLRRLIMGFLTGIILIFGFVTQFSSLATFAGFITAGLAVGLQTILLSLAAYFFIIGRYGVRVGDRITIANVTGDVIEVGLLRFYVLEVASNGSLSEATGRIAIFSNAILFQALTPLYKQLPGTEYTWHQVIVKLASDKDYRTAAQRMIECVQQIYETYRTHVEHQHRAMENWMDMPLDPPHVQSSIQLLDGGLQLWIRYPAALRRAAAEDQKLSEALLQLIASDETVRAAVVNPPVIQASTK</sequence>
<dbReference type="InParanoid" id="C1F3Y5"/>
<feature type="region of interest" description="Disordered" evidence="1">
    <location>
        <begin position="366"/>
        <end position="391"/>
    </location>
</feature>
<dbReference type="KEGG" id="aca:ACP_2930"/>
<dbReference type="Gene3D" id="2.30.30.60">
    <property type="match status" value="1"/>
</dbReference>
<dbReference type="eggNOG" id="COG0668">
    <property type="taxonomic scope" value="Bacteria"/>
</dbReference>
<dbReference type="EMBL" id="CP001472">
    <property type="protein sequence ID" value="ACO33859.1"/>
    <property type="molecule type" value="Genomic_DNA"/>
</dbReference>
<feature type="compositionally biased region" description="Low complexity" evidence="1">
    <location>
        <begin position="369"/>
        <end position="389"/>
    </location>
</feature>
<keyword evidence="2" id="KW-0812">Transmembrane</keyword>
<name>C1F3Y5_ACIC5</name>
<keyword evidence="2" id="KW-1133">Transmembrane helix</keyword>
<dbReference type="Proteomes" id="UP000002207">
    <property type="component" value="Chromosome"/>
</dbReference>
<dbReference type="HOGENOM" id="CLU_412662_0_0_0"/>
<feature type="region of interest" description="Disordered" evidence="1">
    <location>
        <begin position="81"/>
        <end position="108"/>
    </location>
</feature>
<reference evidence="4 5" key="1">
    <citation type="journal article" date="2009" name="Appl. Environ. Microbiol.">
        <title>Three genomes from the phylum Acidobacteria provide insight into the lifestyles of these microorganisms in soils.</title>
        <authorList>
            <person name="Ward N.L."/>
            <person name="Challacombe J.F."/>
            <person name="Janssen P.H."/>
            <person name="Henrissat B."/>
            <person name="Coutinho P.M."/>
            <person name="Wu M."/>
            <person name="Xie G."/>
            <person name="Haft D.H."/>
            <person name="Sait M."/>
            <person name="Badger J."/>
            <person name="Barabote R.D."/>
            <person name="Bradley B."/>
            <person name="Brettin T.S."/>
            <person name="Brinkac L.M."/>
            <person name="Bruce D."/>
            <person name="Creasy T."/>
            <person name="Daugherty S.C."/>
            <person name="Davidsen T.M."/>
            <person name="DeBoy R.T."/>
            <person name="Detter J.C."/>
            <person name="Dodson R.J."/>
            <person name="Durkin A.S."/>
            <person name="Ganapathy A."/>
            <person name="Gwinn-Giglio M."/>
            <person name="Han C.S."/>
            <person name="Khouri H."/>
            <person name="Kiss H."/>
            <person name="Kothari S.P."/>
            <person name="Madupu R."/>
            <person name="Nelson K.E."/>
            <person name="Nelson W.C."/>
            <person name="Paulsen I."/>
            <person name="Penn K."/>
            <person name="Ren Q."/>
            <person name="Rosovitz M.J."/>
            <person name="Selengut J.D."/>
            <person name="Shrivastava S."/>
            <person name="Sullivan S.A."/>
            <person name="Tapia R."/>
            <person name="Thompson L.S."/>
            <person name="Watkins K.L."/>
            <person name="Yang Q."/>
            <person name="Yu C."/>
            <person name="Zafar N."/>
            <person name="Zhou L."/>
            <person name="Kuske C.R."/>
        </authorList>
    </citation>
    <scope>NUCLEOTIDE SEQUENCE [LARGE SCALE GENOMIC DNA]</scope>
    <source>
        <strain evidence="5">ATCC 51196 / DSM 11244 / BCRC 80197 / JCM 7670 / NBRC 15755 / NCIMB 13165 / 161</strain>
    </source>
</reference>
<dbReference type="STRING" id="240015.ACP_2930"/>
<evidence type="ECO:0000313" key="5">
    <source>
        <dbReference type="Proteomes" id="UP000002207"/>
    </source>
</evidence>
<dbReference type="PANTHER" id="PTHR30221">
    <property type="entry name" value="SMALL-CONDUCTANCE MECHANOSENSITIVE CHANNEL"/>
    <property type="match status" value="1"/>
</dbReference>
<keyword evidence="2" id="KW-0472">Membrane</keyword>
<evidence type="ECO:0000256" key="2">
    <source>
        <dbReference type="SAM" id="Phobius"/>
    </source>
</evidence>
<feature type="transmembrane region" description="Helical" evidence="2">
    <location>
        <begin position="489"/>
        <end position="508"/>
    </location>
</feature>
<protein>
    <submittedName>
        <fullName evidence="4">Transporter, MscS family</fullName>
    </submittedName>
</protein>
<organism evidence="4 5">
    <name type="scientific">Acidobacterium capsulatum (strain ATCC 51196 / DSM 11244 / BCRC 80197 / JCM 7670 / NBRC 15755 / NCIMB 13165 / 161)</name>
    <dbReference type="NCBI Taxonomy" id="240015"/>
    <lineage>
        <taxon>Bacteria</taxon>
        <taxon>Pseudomonadati</taxon>
        <taxon>Acidobacteriota</taxon>
        <taxon>Terriglobia</taxon>
        <taxon>Terriglobales</taxon>
        <taxon>Acidobacteriaceae</taxon>
        <taxon>Acidobacterium</taxon>
    </lineage>
</organism>
<evidence type="ECO:0000313" key="4">
    <source>
        <dbReference type="EMBL" id="ACO33859.1"/>
    </source>
</evidence>
<dbReference type="Pfam" id="PF00924">
    <property type="entry name" value="MS_channel_2nd"/>
    <property type="match status" value="1"/>
</dbReference>
<feature type="transmembrane region" description="Helical" evidence="2">
    <location>
        <begin position="449"/>
        <end position="469"/>
    </location>
</feature>
<evidence type="ECO:0000259" key="3">
    <source>
        <dbReference type="Pfam" id="PF00924"/>
    </source>
</evidence>
<evidence type="ECO:0000256" key="1">
    <source>
        <dbReference type="SAM" id="MobiDB-lite"/>
    </source>
</evidence>
<gene>
    <name evidence="4" type="ordered locus">ACP_2930</name>
</gene>
<feature type="domain" description="Mechanosensitive ion channel MscS" evidence="3">
    <location>
        <begin position="532"/>
        <end position="569"/>
    </location>
</feature>
<dbReference type="InterPro" id="IPR023408">
    <property type="entry name" value="MscS_beta-dom_sf"/>
</dbReference>
<dbReference type="InterPro" id="IPR006685">
    <property type="entry name" value="MscS_channel_2nd"/>
</dbReference>